<dbReference type="GO" id="GO:0016787">
    <property type="term" value="F:hydrolase activity"/>
    <property type="evidence" value="ECO:0007669"/>
    <property type="project" value="UniProtKB-KW"/>
</dbReference>
<dbReference type="OrthoDB" id="4006962at2"/>
<keyword evidence="2" id="KW-0732">Signal</keyword>
<dbReference type="PANTHER" id="PTHR43248:SF29">
    <property type="entry name" value="TRIPEPTIDYL AMINOPEPTIDASE"/>
    <property type="match status" value="1"/>
</dbReference>
<dbReference type="Pfam" id="PF00561">
    <property type="entry name" value="Abhydrolase_1"/>
    <property type="match status" value="1"/>
</dbReference>
<dbReference type="KEGG" id="kal:KALB_7119"/>
<evidence type="ECO:0000256" key="3">
    <source>
        <dbReference type="ARBA" id="ARBA00022801"/>
    </source>
</evidence>
<sequence length="434" mass="46330">MRALLVRLVVTMIGLGVLVAGAPIVAAAPAVSWTRCPEAPGTPGIELSCRTITVPRDHANPGNGRTFPLALKRAHRTDQPEGGRIGTLVYDLGGPGAAGYPAVEAMAKRLPKEITDRFDVVGFDPRGVGRSSPVTCMTDREKDAAFERDNGPELLLQACQRKYRDEIDLYSTEQASQDLDKIREAVGDTKLTYLGYSYGTRLGAVYAHKFPGKLRAAVLDGADVPEQLHPKPQADGFARALDNFAAWCAKTTSCGLADAKRTIADLKAVAKTDPAELGARHATPAIIEIAVNTALYSDRRWPALGAALTSLGNGEAKGVFALADQNRQRDASGHYSNMWDSFLLISQADEKHDYSDMAVTGGPRIVVIGTKGDPATPYENTKLMADALGTGVVLTYEGEGHTAYPKQDSCLDPAVNGYLLALRPPAVGTSCRKV</sequence>
<dbReference type="SUPFAM" id="SSF53474">
    <property type="entry name" value="alpha/beta-Hydrolases"/>
    <property type="match status" value="1"/>
</dbReference>
<reference evidence="5 6" key="1">
    <citation type="journal article" date="2014" name="BMC Genomics">
        <title>Complete genome sequence of producer of the glycopeptide antibiotic Aculeximycin Kutzneria albida DSM 43870T, a representative of minor genus of Pseudonocardiaceae.</title>
        <authorList>
            <person name="Rebets Y."/>
            <person name="Tokovenko B."/>
            <person name="Lushchyk I."/>
            <person name="Ruckert C."/>
            <person name="Zaburannyi N."/>
            <person name="Bechthold A."/>
            <person name="Kalinowski J."/>
            <person name="Luzhetskyy A."/>
        </authorList>
    </citation>
    <scope>NUCLEOTIDE SEQUENCE [LARGE SCALE GENOMIC DNA]</scope>
    <source>
        <strain evidence="5">DSM 43870</strain>
    </source>
</reference>
<evidence type="ECO:0000313" key="5">
    <source>
        <dbReference type="EMBL" id="AHI00477.1"/>
    </source>
</evidence>
<evidence type="ECO:0000313" key="6">
    <source>
        <dbReference type="Proteomes" id="UP000019225"/>
    </source>
</evidence>
<protein>
    <recommendedName>
        <fullName evidence="4">AB hydrolase-1 domain-containing protein</fullName>
    </recommendedName>
</protein>
<proteinExistence type="inferred from homology"/>
<dbReference type="PANTHER" id="PTHR43248">
    <property type="entry name" value="2-SUCCINYL-6-HYDROXY-2,4-CYCLOHEXADIENE-1-CARBOXYLATE SYNTHASE"/>
    <property type="match status" value="1"/>
</dbReference>
<accession>W5WIQ4</accession>
<comment type="similarity">
    <text evidence="1">Belongs to the peptidase S33 family.</text>
</comment>
<dbReference type="RefSeq" id="WP_148309773.1">
    <property type="nucleotide sequence ID" value="NZ_CP007155.1"/>
</dbReference>
<dbReference type="Proteomes" id="UP000019225">
    <property type="component" value="Chromosome"/>
</dbReference>
<dbReference type="InterPro" id="IPR000073">
    <property type="entry name" value="AB_hydrolase_1"/>
</dbReference>
<dbReference type="Gene3D" id="3.40.50.1820">
    <property type="entry name" value="alpha/beta hydrolase"/>
    <property type="match status" value="1"/>
</dbReference>
<feature type="domain" description="AB hydrolase-1" evidence="4">
    <location>
        <begin position="93"/>
        <end position="403"/>
    </location>
</feature>
<evidence type="ECO:0000256" key="1">
    <source>
        <dbReference type="ARBA" id="ARBA00010088"/>
    </source>
</evidence>
<keyword evidence="6" id="KW-1185">Reference proteome</keyword>
<dbReference type="AlphaFoldDB" id="W5WIQ4"/>
<dbReference type="HOGENOM" id="CLU_013364_3_1_11"/>
<keyword evidence="3" id="KW-0378">Hydrolase</keyword>
<evidence type="ECO:0000259" key="4">
    <source>
        <dbReference type="Pfam" id="PF00561"/>
    </source>
</evidence>
<name>W5WIQ4_9PSEU</name>
<dbReference type="STRING" id="1449976.KALB_7119"/>
<dbReference type="eggNOG" id="COG0596">
    <property type="taxonomic scope" value="Bacteria"/>
</dbReference>
<organism evidence="5 6">
    <name type="scientific">Kutzneria albida DSM 43870</name>
    <dbReference type="NCBI Taxonomy" id="1449976"/>
    <lineage>
        <taxon>Bacteria</taxon>
        <taxon>Bacillati</taxon>
        <taxon>Actinomycetota</taxon>
        <taxon>Actinomycetes</taxon>
        <taxon>Pseudonocardiales</taxon>
        <taxon>Pseudonocardiaceae</taxon>
        <taxon>Kutzneria</taxon>
    </lineage>
</organism>
<gene>
    <name evidence="5" type="ORF">KALB_7119</name>
</gene>
<dbReference type="EMBL" id="CP007155">
    <property type="protein sequence ID" value="AHI00477.1"/>
    <property type="molecule type" value="Genomic_DNA"/>
</dbReference>
<dbReference type="InterPro" id="IPR051601">
    <property type="entry name" value="Serine_prot/Carboxylest_S33"/>
</dbReference>
<evidence type="ECO:0000256" key="2">
    <source>
        <dbReference type="ARBA" id="ARBA00022729"/>
    </source>
</evidence>
<dbReference type="PATRIC" id="fig|1449976.3.peg.7152"/>
<dbReference type="InterPro" id="IPR029058">
    <property type="entry name" value="AB_hydrolase_fold"/>
</dbReference>